<dbReference type="GO" id="GO:0009986">
    <property type="term" value="C:cell surface"/>
    <property type="evidence" value="ECO:0007669"/>
    <property type="project" value="TreeGrafter"/>
</dbReference>
<evidence type="ECO:0000256" key="1">
    <source>
        <dbReference type="ARBA" id="ARBA00000382"/>
    </source>
</evidence>
<dbReference type="GO" id="GO:0000272">
    <property type="term" value="P:polysaccharide catabolic process"/>
    <property type="evidence" value="ECO:0007669"/>
    <property type="project" value="UniProtKB-KW"/>
</dbReference>
<dbReference type="Gene3D" id="2.70.98.30">
    <property type="entry name" value="Golgi alpha-mannosidase II, domain 4"/>
    <property type="match status" value="1"/>
</dbReference>
<dbReference type="EMBL" id="JAGSXJ010000004">
    <property type="protein sequence ID" value="KAH6692309.1"/>
    <property type="molecule type" value="Genomic_DNA"/>
</dbReference>
<protein>
    <recommendedName>
        <fullName evidence="3">glucan endo-1,3-beta-D-glucosidase</fullName>
        <ecNumber evidence="3">3.2.1.39</ecNumber>
    </recommendedName>
</protein>
<evidence type="ECO:0000313" key="12">
    <source>
        <dbReference type="EMBL" id="KAH6692309.1"/>
    </source>
</evidence>
<comment type="caution">
    <text evidence="12">The sequence shown here is derived from an EMBL/GenBank/DDBJ whole genome shotgun (WGS) entry which is preliminary data.</text>
</comment>
<evidence type="ECO:0000256" key="4">
    <source>
        <dbReference type="ARBA" id="ARBA00022801"/>
    </source>
</evidence>
<evidence type="ECO:0000313" key="13">
    <source>
        <dbReference type="Proteomes" id="UP000770015"/>
    </source>
</evidence>
<evidence type="ECO:0000256" key="5">
    <source>
        <dbReference type="ARBA" id="ARBA00023277"/>
    </source>
</evidence>
<dbReference type="GO" id="GO:0052861">
    <property type="term" value="F:endo-1,3(4)-beta-glucanase activity"/>
    <property type="evidence" value="ECO:0007669"/>
    <property type="project" value="InterPro"/>
</dbReference>
<keyword evidence="7" id="KW-0961">Cell wall biogenesis/degradation</keyword>
<dbReference type="PANTHER" id="PTHR31983:SF0">
    <property type="entry name" value="GLUCAN ENDO-1,3-BETA-D-GLUCOSIDASE 2"/>
    <property type="match status" value="1"/>
</dbReference>
<comment type="similarity">
    <text evidence="2">Belongs to the glycosyl hydrolase 81 family.</text>
</comment>
<keyword evidence="5" id="KW-0119">Carbohydrate metabolism</keyword>
<gene>
    <name evidence="12" type="ORF">F5X68DRAFT_258996</name>
</gene>
<keyword evidence="4" id="KW-0378">Hydrolase</keyword>
<comment type="catalytic activity">
    <reaction evidence="1">
        <text>Hydrolysis of (1-&gt;3)-beta-D-glucosidic linkages in (1-&gt;3)-beta-D-glucans.</text>
        <dbReference type="EC" id="3.2.1.39"/>
    </reaction>
</comment>
<proteinExistence type="inferred from homology"/>
<dbReference type="InterPro" id="IPR005200">
    <property type="entry name" value="Endo-beta-glucanase"/>
</dbReference>
<evidence type="ECO:0000256" key="7">
    <source>
        <dbReference type="ARBA" id="ARBA00023316"/>
    </source>
</evidence>
<keyword evidence="13" id="KW-1185">Reference proteome</keyword>
<dbReference type="InterPro" id="IPR040720">
    <property type="entry name" value="GH81_C"/>
</dbReference>
<evidence type="ECO:0000259" key="10">
    <source>
        <dbReference type="Pfam" id="PF03639"/>
    </source>
</evidence>
<evidence type="ECO:0000259" key="11">
    <source>
        <dbReference type="Pfam" id="PF17652"/>
    </source>
</evidence>
<feature type="domain" description="Glycosyl hydrolase family 81 N-terminal" evidence="10">
    <location>
        <begin position="149"/>
        <end position="470"/>
    </location>
</feature>
<keyword evidence="6" id="KW-0326">Glycosidase</keyword>
<dbReference type="PANTHER" id="PTHR31983">
    <property type="entry name" value="ENDO-1,3(4)-BETA-GLUCANASE 1"/>
    <property type="match status" value="1"/>
</dbReference>
<dbReference type="Pfam" id="PF03639">
    <property type="entry name" value="Glyco_hydro_81"/>
    <property type="match status" value="1"/>
</dbReference>
<dbReference type="Gene3D" id="1.10.287.1170">
    <property type="entry name" value="glycoside hydrolase family 81 endo-[beta] glucanase"/>
    <property type="match status" value="1"/>
</dbReference>
<dbReference type="GO" id="GO:0042973">
    <property type="term" value="F:glucan endo-1,3-beta-D-glucosidase activity"/>
    <property type="evidence" value="ECO:0007669"/>
    <property type="project" value="UniProtKB-EC"/>
</dbReference>
<keyword evidence="8" id="KW-0624">Polysaccharide degradation</keyword>
<feature type="signal peptide" evidence="9">
    <location>
        <begin position="1"/>
        <end position="20"/>
    </location>
</feature>
<dbReference type="AlphaFoldDB" id="A0A9P9AD90"/>
<dbReference type="EC" id="3.2.1.39" evidence="3"/>
<keyword evidence="9" id="KW-0732">Signal</keyword>
<dbReference type="GO" id="GO:0071555">
    <property type="term" value="P:cell wall organization"/>
    <property type="evidence" value="ECO:0007669"/>
    <property type="project" value="UniProtKB-KW"/>
</dbReference>
<feature type="chain" id="PRO_5040482945" description="glucan endo-1,3-beta-D-glucosidase" evidence="9">
    <location>
        <begin position="21"/>
        <end position="839"/>
    </location>
</feature>
<evidence type="ECO:0000256" key="8">
    <source>
        <dbReference type="ARBA" id="ARBA00023326"/>
    </source>
</evidence>
<accession>A0A9P9AD90</accession>
<evidence type="ECO:0000256" key="9">
    <source>
        <dbReference type="SAM" id="SignalP"/>
    </source>
</evidence>
<dbReference type="PROSITE" id="PS52008">
    <property type="entry name" value="GH81"/>
    <property type="match status" value="1"/>
</dbReference>
<evidence type="ECO:0000256" key="2">
    <source>
        <dbReference type="ARBA" id="ARBA00010730"/>
    </source>
</evidence>
<name>A0A9P9AD90_9PEZI</name>
<dbReference type="OrthoDB" id="4473401at2759"/>
<organism evidence="12 13">
    <name type="scientific">Plectosphaerella plurivora</name>
    <dbReference type="NCBI Taxonomy" id="936078"/>
    <lineage>
        <taxon>Eukaryota</taxon>
        <taxon>Fungi</taxon>
        <taxon>Dikarya</taxon>
        <taxon>Ascomycota</taxon>
        <taxon>Pezizomycotina</taxon>
        <taxon>Sordariomycetes</taxon>
        <taxon>Hypocreomycetidae</taxon>
        <taxon>Glomerellales</taxon>
        <taxon>Plectosphaerellaceae</taxon>
        <taxon>Plectosphaerella</taxon>
    </lineage>
</organism>
<evidence type="ECO:0000256" key="6">
    <source>
        <dbReference type="ARBA" id="ARBA00023295"/>
    </source>
</evidence>
<dbReference type="Gene3D" id="1.20.5.420">
    <property type="entry name" value="Immunoglobulin FC, subunit C"/>
    <property type="match status" value="1"/>
</dbReference>
<dbReference type="Proteomes" id="UP000770015">
    <property type="component" value="Unassembled WGS sequence"/>
</dbReference>
<dbReference type="InterPro" id="IPR040451">
    <property type="entry name" value="GH81_N"/>
</dbReference>
<dbReference type="FunFam" id="1.10.287.1170:FF:000001">
    <property type="entry name" value="Endo-1,3-beta-glucanase Engl1"/>
    <property type="match status" value="1"/>
</dbReference>
<sequence length="839" mass="91674">MRVNTLPSCLLWAAGAQALAMPLIERQDVPPPVAAGTEDVIPVTSTVSVSISVAPTGTVQILPTLSDIEPHTTGIVVTEIDTTSKNILITEPIPSPTSLLQPLKSFTKRAEPSAHALDKRQSAAPAADIFSVPVGTAPPNAMFARRSDHPVPRLEIRKSGPIQTNKFYSNFFLGDQRGHTFLFPYAVAWAKGWAPSVSYGLAISHTEARQRVFGPVEYNNANAYFINPIGIHSMILSAKELGANTVLYTDQLTAMSVRVNLKANAAATKPVIQFPLHQGAAFITGQYDGATPWIQSGVFIREMIKATTSPKTNVVKYSFLLEDGTTWRLYAYHTSGSPLELKPTNNGLASSTKPFYGIIQIAKDPKTGISERTLDYGAGIYSTNTVVTGSVSGSSGTYNLKFTRAGHATGNLLTFALPHHVATFDAETKTRIKDYKLQTGTKGIATSVVGTWYKMTEGALPTGMGLAPWDASKGGSRKNLSAAAKKAIADVALVEISQDIDYQTNLNSMYFSGKALLKFAQILYVLNDLVGDKALAQAGLVKVKAAFARFASNKQQFPLVYDKGWDGLVSSASFVTGNSLDDFGNTYYNDHHFHYGYHILAAAYIGYMDRAWAVQNADYVNTLVRDIANPSSQDIYYPQHRNFDWFHGHSWAHGLYADADGKNQESSSEDIMASYACKMWGTFIGDVNMVARANLQMAVTTRSIQSYYLYAKDNVHQPSSFIGNKAAGILWENKIHHTTHFGPVKIESTQGIHMIPIHAPTALQRSKTFIKEEWDAFFANGAIDKVDSGWKSIVYANYAIIEPKKAWDYFNGTNFNSDWIDGGASRTWYMAYSAALGGL</sequence>
<reference evidence="12" key="1">
    <citation type="journal article" date="2021" name="Nat. Commun.">
        <title>Genetic determinants of endophytism in the Arabidopsis root mycobiome.</title>
        <authorList>
            <person name="Mesny F."/>
            <person name="Miyauchi S."/>
            <person name="Thiergart T."/>
            <person name="Pickel B."/>
            <person name="Atanasova L."/>
            <person name="Karlsson M."/>
            <person name="Huettel B."/>
            <person name="Barry K.W."/>
            <person name="Haridas S."/>
            <person name="Chen C."/>
            <person name="Bauer D."/>
            <person name="Andreopoulos W."/>
            <person name="Pangilinan J."/>
            <person name="LaButti K."/>
            <person name="Riley R."/>
            <person name="Lipzen A."/>
            <person name="Clum A."/>
            <person name="Drula E."/>
            <person name="Henrissat B."/>
            <person name="Kohler A."/>
            <person name="Grigoriev I.V."/>
            <person name="Martin F.M."/>
            <person name="Hacquard S."/>
        </authorList>
    </citation>
    <scope>NUCLEOTIDE SEQUENCE</scope>
    <source>
        <strain evidence="12">MPI-SDFR-AT-0117</strain>
    </source>
</reference>
<evidence type="ECO:0000256" key="3">
    <source>
        <dbReference type="ARBA" id="ARBA00012780"/>
    </source>
</evidence>
<feature type="domain" description="Glycosyl hydrolase family 81 C-terminal" evidence="11">
    <location>
        <begin position="480"/>
        <end position="830"/>
    </location>
</feature>
<dbReference type="Pfam" id="PF17652">
    <property type="entry name" value="Glyco_hydro81C"/>
    <property type="match status" value="1"/>
</dbReference>